<evidence type="ECO:0000256" key="2">
    <source>
        <dbReference type="ARBA" id="ARBA00022679"/>
    </source>
</evidence>
<dbReference type="InterPro" id="IPR000719">
    <property type="entry name" value="Prot_kinase_dom"/>
</dbReference>
<keyword evidence="4" id="KW-0418">Kinase</keyword>
<dbReference type="GO" id="GO:0015630">
    <property type="term" value="C:microtubule cytoskeleton"/>
    <property type="evidence" value="ECO:0007669"/>
    <property type="project" value="UniProtKB-ARBA"/>
</dbReference>
<dbReference type="Gene3D" id="1.10.510.10">
    <property type="entry name" value="Transferase(Phosphotransferase) domain 1"/>
    <property type="match status" value="1"/>
</dbReference>
<evidence type="ECO:0000313" key="10">
    <source>
        <dbReference type="EMBL" id="CAF1462139.1"/>
    </source>
</evidence>
<keyword evidence="11" id="KW-1185">Reference proteome</keyword>
<feature type="domain" description="Protein kinase" evidence="9">
    <location>
        <begin position="17"/>
        <end position="275"/>
    </location>
</feature>
<dbReference type="FunFam" id="3.30.200.20:FF:000358">
    <property type="entry name" value="Tau tubulin kinase 2b"/>
    <property type="match status" value="1"/>
</dbReference>
<evidence type="ECO:0000259" key="9">
    <source>
        <dbReference type="PROSITE" id="PS50011"/>
    </source>
</evidence>
<name>A0A815QEC3_ADIRI</name>
<accession>A0A815QEC3</accession>
<gene>
    <name evidence="10" type="ORF">XAT740_LOCUS37496</name>
</gene>
<dbReference type="InterPro" id="IPR011009">
    <property type="entry name" value="Kinase-like_dom_sf"/>
</dbReference>
<comment type="caution">
    <text evidence="10">The sequence shown here is derived from an EMBL/GenBank/DDBJ whole genome shotgun (WGS) entry which is preliminary data.</text>
</comment>
<protein>
    <recommendedName>
        <fullName evidence="9">Protein kinase domain-containing protein</fullName>
    </recommendedName>
</protein>
<dbReference type="Pfam" id="PF00069">
    <property type="entry name" value="Pkinase"/>
    <property type="match status" value="1"/>
</dbReference>
<keyword evidence="2" id="KW-0808">Transferase</keyword>
<feature type="binding site" evidence="7">
    <location>
        <position position="46"/>
    </location>
    <ligand>
        <name>ATP</name>
        <dbReference type="ChEBI" id="CHEBI:30616"/>
    </ligand>
</feature>
<evidence type="ECO:0000256" key="6">
    <source>
        <dbReference type="ARBA" id="ARBA00061588"/>
    </source>
</evidence>
<sequence>MSDCDLLKKGDSIKSRWRITHKIGGGGFGQIYQAYDKLRQEFVAVKVESNSQPRQGIRMEVTVLRRIQNRQHICELFSGGVSTLYNYMIMTLLGLSLSEIRRNTQEQRFTLSTTLRISLQILEAIESVHSIGFLHRDIKPSNFAIGRANSRQIYILDFGLARKYTDYDQHVRPARAEAGFRGTIRYASINAHNSRDLGRHDDLWSCFYMLIEFLLGSLPWSKMKDKETVGHMKATYDYTQFFANLPDVFENFLEHINDLKYKDKPNYEYLRLLFVSTIQRLGYHDDDPYDWEKSIEQDENDALVRPVELNSQSKQLKNDNQRINCTRNQIKHDTIGVGDQQAIMGEKMNSQLNHRSPDTLVRCSVYDPGQAISTGLLTYVSQQFSNTSAPAAATGVPSLFSQRSPHHEGSQCSIEQNIQVPFGSYTESNNRQRASSPFHLQRFSS</sequence>
<comment type="similarity">
    <text evidence="6">Belongs to the protein kinase superfamily. CK1 Ser/Thr protein kinase family.</text>
</comment>
<dbReference type="PROSITE" id="PS50011">
    <property type="entry name" value="PROTEIN_KINASE_DOM"/>
    <property type="match status" value="1"/>
</dbReference>
<feature type="region of interest" description="Disordered" evidence="8">
    <location>
        <begin position="390"/>
        <end position="412"/>
    </location>
</feature>
<evidence type="ECO:0000256" key="8">
    <source>
        <dbReference type="SAM" id="MobiDB-lite"/>
    </source>
</evidence>
<dbReference type="AlphaFoldDB" id="A0A815QEC3"/>
<keyword evidence="3 7" id="KW-0547">Nucleotide-binding</keyword>
<evidence type="ECO:0000256" key="3">
    <source>
        <dbReference type="ARBA" id="ARBA00022741"/>
    </source>
</evidence>
<dbReference type="Proteomes" id="UP000663828">
    <property type="component" value="Unassembled WGS sequence"/>
</dbReference>
<feature type="compositionally biased region" description="Polar residues" evidence="8">
    <location>
        <begin position="426"/>
        <end position="435"/>
    </location>
</feature>
<feature type="region of interest" description="Disordered" evidence="8">
    <location>
        <begin position="426"/>
        <end position="445"/>
    </location>
</feature>
<organism evidence="10 11">
    <name type="scientific">Adineta ricciae</name>
    <name type="common">Rotifer</name>
    <dbReference type="NCBI Taxonomy" id="249248"/>
    <lineage>
        <taxon>Eukaryota</taxon>
        <taxon>Metazoa</taxon>
        <taxon>Spiralia</taxon>
        <taxon>Gnathifera</taxon>
        <taxon>Rotifera</taxon>
        <taxon>Eurotatoria</taxon>
        <taxon>Bdelloidea</taxon>
        <taxon>Adinetida</taxon>
        <taxon>Adinetidae</taxon>
        <taxon>Adineta</taxon>
    </lineage>
</organism>
<evidence type="ECO:0000256" key="5">
    <source>
        <dbReference type="ARBA" id="ARBA00022840"/>
    </source>
</evidence>
<dbReference type="PANTHER" id="PTHR11909">
    <property type="entry name" value="CASEIN KINASE-RELATED"/>
    <property type="match status" value="1"/>
</dbReference>
<dbReference type="SUPFAM" id="SSF56112">
    <property type="entry name" value="Protein kinase-like (PK-like)"/>
    <property type="match status" value="1"/>
</dbReference>
<reference evidence="10" key="1">
    <citation type="submission" date="2021-02" db="EMBL/GenBank/DDBJ databases">
        <authorList>
            <person name="Nowell W R."/>
        </authorList>
    </citation>
    <scope>NUCLEOTIDE SEQUENCE</scope>
</reference>
<evidence type="ECO:0000256" key="4">
    <source>
        <dbReference type="ARBA" id="ARBA00022777"/>
    </source>
</evidence>
<dbReference type="CDD" id="cd14017">
    <property type="entry name" value="STKc_TTBK"/>
    <property type="match status" value="1"/>
</dbReference>
<dbReference type="InterPro" id="IPR047916">
    <property type="entry name" value="TTBK_Asator-like_STKc"/>
</dbReference>
<dbReference type="GO" id="GO:0004674">
    <property type="term" value="F:protein serine/threonine kinase activity"/>
    <property type="evidence" value="ECO:0007669"/>
    <property type="project" value="UniProtKB-KW"/>
</dbReference>
<proteinExistence type="inferred from homology"/>
<dbReference type="EMBL" id="CAJNOR010003946">
    <property type="protein sequence ID" value="CAF1462139.1"/>
    <property type="molecule type" value="Genomic_DNA"/>
</dbReference>
<evidence type="ECO:0000256" key="1">
    <source>
        <dbReference type="ARBA" id="ARBA00022527"/>
    </source>
</evidence>
<dbReference type="GO" id="GO:0005524">
    <property type="term" value="F:ATP binding"/>
    <property type="evidence" value="ECO:0007669"/>
    <property type="project" value="UniProtKB-UniRule"/>
</dbReference>
<keyword evidence="5 7" id="KW-0067">ATP-binding</keyword>
<keyword evidence="1" id="KW-0723">Serine/threonine-protein kinase</keyword>
<dbReference type="SMART" id="SM00220">
    <property type="entry name" value="S_TKc"/>
    <property type="match status" value="1"/>
</dbReference>
<dbReference type="InterPro" id="IPR050235">
    <property type="entry name" value="CK1_Ser-Thr_kinase"/>
</dbReference>
<dbReference type="InterPro" id="IPR017441">
    <property type="entry name" value="Protein_kinase_ATP_BS"/>
</dbReference>
<dbReference type="PROSITE" id="PS00107">
    <property type="entry name" value="PROTEIN_KINASE_ATP"/>
    <property type="match status" value="1"/>
</dbReference>
<evidence type="ECO:0000256" key="7">
    <source>
        <dbReference type="PROSITE-ProRule" id="PRU10141"/>
    </source>
</evidence>
<evidence type="ECO:0000313" key="11">
    <source>
        <dbReference type="Proteomes" id="UP000663828"/>
    </source>
</evidence>